<keyword evidence="4" id="KW-0378">Hydrolase</keyword>
<dbReference type="OrthoDB" id="406838at2759"/>
<dbReference type="InterPro" id="IPR036365">
    <property type="entry name" value="PGBD-like_sf"/>
</dbReference>
<dbReference type="Pfam" id="PF01471">
    <property type="entry name" value="PG_binding_1"/>
    <property type="match status" value="1"/>
</dbReference>
<organism evidence="7 8">
    <name type="scientific">Lucilia cuprina</name>
    <name type="common">Green bottle fly</name>
    <name type="synonym">Australian sheep blowfly</name>
    <dbReference type="NCBI Taxonomy" id="7375"/>
    <lineage>
        <taxon>Eukaryota</taxon>
        <taxon>Metazoa</taxon>
        <taxon>Ecdysozoa</taxon>
        <taxon>Arthropoda</taxon>
        <taxon>Hexapoda</taxon>
        <taxon>Insecta</taxon>
        <taxon>Pterygota</taxon>
        <taxon>Neoptera</taxon>
        <taxon>Endopterygota</taxon>
        <taxon>Diptera</taxon>
        <taxon>Brachycera</taxon>
        <taxon>Muscomorpha</taxon>
        <taxon>Oestroidea</taxon>
        <taxon>Calliphoridae</taxon>
        <taxon>Luciliinae</taxon>
        <taxon>Lucilia</taxon>
    </lineage>
</organism>
<evidence type="ECO:0000256" key="2">
    <source>
        <dbReference type="ARBA" id="ARBA00010370"/>
    </source>
</evidence>
<evidence type="ECO:0000256" key="4">
    <source>
        <dbReference type="ARBA" id="ARBA00023049"/>
    </source>
</evidence>
<dbReference type="Proteomes" id="UP000037069">
    <property type="component" value="Unassembled WGS sequence"/>
</dbReference>
<dbReference type="Gene3D" id="3.40.390.10">
    <property type="entry name" value="Collagenase (Catalytic Domain)"/>
    <property type="match status" value="1"/>
</dbReference>
<evidence type="ECO:0000256" key="3">
    <source>
        <dbReference type="ARBA" id="ARBA00022729"/>
    </source>
</evidence>
<proteinExistence type="inferred from homology"/>
<dbReference type="InterPro" id="IPR002477">
    <property type="entry name" value="Peptidoglycan-bd-like"/>
</dbReference>
<evidence type="ECO:0000313" key="7">
    <source>
        <dbReference type="EMBL" id="KNC22520.1"/>
    </source>
</evidence>
<keyword evidence="4" id="KW-0645">Protease</keyword>
<evidence type="ECO:0000313" key="8">
    <source>
        <dbReference type="Proteomes" id="UP000037069"/>
    </source>
</evidence>
<feature type="domain" description="Peptidoglycan binding-like" evidence="6">
    <location>
        <begin position="51"/>
        <end position="101"/>
    </location>
</feature>
<reference evidence="7 8" key="1">
    <citation type="journal article" date="2015" name="Nat. Commun.">
        <title>Lucilia cuprina genome unlocks parasitic fly biology to underpin future interventions.</title>
        <authorList>
            <person name="Anstead C.A."/>
            <person name="Korhonen P.K."/>
            <person name="Young N.D."/>
            <person name="Hall R.S."/>
            <person name="Jex A.R."/>
            <person name="Murali S.C."/>
            <person name="Hughes D.S."/>
            <person name="Lee S.F."/>
            <person name="Perry T."/>
            <person name="Stroehlein A.J."/>
            <person name="Ansell B.R."/>
            <person name="Breugelmans B."/>
            <person name="Hofmann A."/>
            <person name="Qu J."/>
            <person name="Dugan S."/>
            <person name="Lee S.L."/>
            <person name="Chao H."/>
            <person name="Dinh H."/>
            <person name="Han Y."/>
            <person name="Doddapaneni H.V."/>
            <person name="Worley K.C."/>
            <person name="Muzny D.M."/>
            <person name="Ioannidis P."/>
            <person name="Waterhouse R.M."/>
            <person name="Zdobnov E.M."/>
            <person name="James P.J."/>
            <person name="Bagnall N.H."/>
            <person name="Kotze A.C."/>
            <person name="Gibbs R.A."/>
            <person name="Richards S."/>
            <person name="Batterham P."/>
            <person name="Gasser R.B."/>
        </authorList>
    </citation>
    <scope>NUCLEOTIDE SEQUENCE [LARGE SCALE GENOMIC DNA]</scope>
    <source>
        <strain evidence="7 8">LS</strain>
        <tissue evidence="7">Full body</tissue>
    </source>
</reference>
<comment type="similarity">
    <text evidence="2">Belongs to the peptidase M10A family.</text>
</comment>
<feature type="signal peptide" evidence="5">
    <location>
        <begin position="1"/>
        <end position="23"/>
    </location>
</feature>
<keyword evidence="4" id="KW-0482">Metalloprotease</keyword>
<gene>
    <name evidence="7" type="ORF">FF38_12198</name>
</gene>
<dbReference type="GO" id="GO:0005615">
    <property type="term" value="C:extracellular space"/>
    <property type="evidence" value="ECO:0007669"/>
    <property type="project" value="TreeGrafter"/>
</dbReference>
<dbReference type="PANTHER" id="PTHR10201:SF291">
    <property type="entry name" value="MATRIX METALLOPROTEINASE 1, ISOFORM C-RELATED"/>
    <property type="match status" value="1"/>
</dbReference>
<dbReference type="SUPFAM" id="SSF47090">
    <property type="entry name" value="PGBD-like"/>
    <property type="match status" value="1"/>
</dbReference>
<evidence type="ECO:0000256" key="1">
    <source>
        <dbReference type="ARBA" id="ARBA00001947"/>
    </source>
</evidence>
<dbReference type="GO" id="GO:0004222">
    <property type="term" value="F:metalloendopeptidase activity"/>
    <property type="evidence" value="ECO:0007669"/>
    <property type="project" value="TreeGrafter"/>
</dbReference>
<evidence type="ECO:0000259" key="6">
    <source>
        <dbReference type="Pfam" id="PF01471"/>
    </source>
</evidence>
<dbReference type="InterPro" id="IPR024079">
    <property type="entry name" value="MetalloPept_cat_dom_sf"/>
</dbReference>
<feature type="chain" id="PRO_5005535068" description="Peptidoglycan binding-like domain-containing protein" evidence="5">
    <location>
        <begin position="24"/>
        <end position="185"/>
    </location>
</feature>
<dbReference type="STRING" id="7375.A0A0L0BR13"/>
<dbReference type="EMBL" id="JRES01001487">
    <property type="protein sequence ID" value="KNC22520.1"/>
    <property type="molecule type" value="Genomic_DNA"/>
</dbReference>
<comment type="caution">
    <text evidence="7">The sequence shown here is derived from an EMBL/GenBank/DDBJ whole genome shotgun (WGS) entry which is preliminary data.</text>
</comment>
<sequence>MSLKVLKSFILFLLLQQSVLVKSNKNSSMKSYNLRKSSRLESAVSDDSVYNYLMEFDYLPKSDIETGALRTEEQLKEAIRNLQSFGNIPVTGEIDSETKKLIKRPRCGVGDNNHSLSFSPDNLHHGRMKRYVLQGPKWEKTDLTWRISSPKKSLRVQGSPKERKKHEHLHCLSSGLKEYTNAFKN</sequence>
<evidence type="ECO:0000256" key="5">
    <source>
        <dbReference type="SAM" id="SignalP"/>
    </source>
</evidence>
<dbReference type="PANTHER" id="PTHR10201">
    <property type="entry name" value="MATRIX METALLOPROTEINASE"/>
    <property type="match status" value="1"/>
</dbReference>
<dbReference type="GO" id="GO:0030574">
    <property type="term" value="P:collagen catabolic process"/>
    <property type="evidence" value="ECO:0007669"/>
    <property type="project" value="TreeGrafter"/>
</dbReference>
<name>A0A0L0BR13_LUCCU</name>
<dbReference type="AlphaFoldDB" id="A0A0L0BR13"/>
<comment type="cofactor">
    <cofactor evidence="1">
        <name>Zn(2+)</name>
        <dbReference type="ChEBI" id="CHEBI:29105"/>
    </cofactor>
</comment>
<accession>A0A0L0BR13</accession>
<dbReference type="GO" id="GO:0030198">
    <property type="term" value="P:extracellular matrix organization"/>
    <property type="evidence" value="ECO:0007669"/>
    <property type="project" value="TreeGrafter"/>
</dbReference>
<keyword evidence="3 5" id="KW-0732">Signal</keyword>
<protein>
    <recommendedName>
        <fullName evidence="6">Peptidoglycan binding-like domain-containing protein</fullName>
    </recommendedName>
</protein>
<keyword evidence="8" id="KW-1185">Reference proteome</keyword>